<dbReference type="InterPro" id="IPR000391">
    <property type="entry name" value="Rng_hydr_dOase-bsu"/>
</dbReference>
<comment type="similarity">
    <text evidence="1">Belongs to the bacterial ring-hydroxylating dioxygenase beta subunit family.</text>
</comment>
<evidence type="ECO:0000256" key="2">
    <source>
        <dbReference type="ARBA" id="ARBA00023002"/>
    </source>
</evidence>
<sequence length="175" mass="20129">MNAASSIDTADRVLLRENVTQFLAREARLLDEGQEEEWYGTLDDEYELFIPIRQATEPRSNEIDRSGYRTKETKAHVRIRLDRLATGMAYSEVPPSRTMRMVGSIDIEETDRPDVVAVRSAVLLYRQRGIDPHFDLLPYRRYDTLRSTAEGLRLLSREIILTEVSLATPNLGLFL</sequence>
<organism evidence="3 4">
    <name type="scientific">Nocardia vinacea</name>
    <dbReference type="NCBI Taxonomy" id="96468"/>
    <lineage>
        <taxon>Bacteria</taxon>
        <taxon>Bacillati</taxon>
        <taxon>Actinomycetota</taxon>
        <taxon>Actinomycetes</taxon>
        <taxon>Mycobacteriales</taxon>
        <taxon>Nocardiaceae</taxon>
        <taxon>Nocardia</taxon>
    </lineage>
</organism>
<dbReference type="Gene3D" id="3.10.450.50">
    <property type="match status" value="1"/>
</dbReference>
<dbReference type="PANTHER" id="PTHR41534:SF2">
    <property type="entry name" value="3-PHENYLPROPIONATE_CINNAMIC ACID DIOXYGENASE SUBUNIT BETA"/>
    <property type="match status" value="1"/>
</dbReference>
<dbReference type="EMBL" id="CP109441">
    <property type="protein sequence ID" value="WUV44806.1"/>
    <property type="molecule type" value="Genomic_DNA"/>
</dbReference>
<evidence type="ECO:0000313" key="4">
    <source>
        <dbReference type="Proteomes" id="UP001432062"/>
    </source>
</evidence>
<proteinExistence type="inferred from homology"/>
<evidence type="ECO:0000313" key="3">
    <source>
        <dbReference type="EMBL" id="WUV44806.1"/>
    </source>
</evidence>
<keyword evidence="3" id="KW-0223">Dioxygenase</keyword>
<reference evidence="3" key="1">
    <citation type="submission" date="2022-10" db="EMBL/GenBank/DDBJ databases">
        <title>The complete genomes of actinobacterial strains from the NBC collection.</title>
        <authorList>
            <person name="Joergensen T.S."/>
            <person name="Alvarez Arevalo M."/>
            <person name="Sterndorff E.B."/>
            <person name="Faurdal D."/>
            <person name="Vuksanovic O."/>
            <person name="Mourched A.-S."/>
            <person name="Charusanti P."/>
            <person name="Shaw S."/>
            <person name="Blin K."/>
            <person name="Weber T."/>
        </authorList>
    </citation>
    <scope>NUCLEOTIDE SEQUENCE</scope>
    <source>
        <strain evidence="3">NBC_01482</strain>
    </source>
</reference>
<dbReference type="InterPro" id="IPR032710">
    <property type="entry name" value="NTF2-like_dom_sf"/>
</dbReference>
<dbReference type="Pfam" id="PF00866">
    <property type="entry name" value="Ring_hydroxyl_B"/>
    <property type="match status" value="1"/>
</dbReference>
<accession>A0ABZ1YP91</accession>
<dbReference type="Proteomes" id="UP001432062">
    <property type="component" value="Chromosome"/>
</dbReference>
<keyword evidence="4" id="KW-1185">Reference proteome</keyword>
<keyword evidence="2" id="KW-0560">Oxidoreductase</keyword>
<evidence type="ECO:0000256" key="1">
    <source>
        <dbReference type="ARBA" id="ARBA00009570"/>
    </source>
</evidence>
<dbReference type="SUPFAM" id="SSF54427">
    <property type="entry name" value="NTF2-like"/>
    <property type="match status" value="1"/>
</dbReference>
<protein>
    <submittedName>
        <fullName evidence="3">Phenylpropionate dioxygenase</fullName>
    </submittedName>
</protein>
<dbReference type="PANTHER" id="PTHR41534">
    <property type="entry name" value="BLR3401 PROTEIN"/>
    <property type="match status" value="1"/>
</dbReference>
<dbReference type="RefSeq" id="WP_329407926.1">
    <property type="nucleotide sequence ID" value="NZ_CP109441.1"/>
</dbReference>
<name>A0ABZ1YP91_9NOCA</name>
<dbReference type="GO" id="GO:0051213">
    <property type="term" value="F:dioxygenase activity"/>
    <property type="evidence" value="ECO:0007669"/>
    <property type="project" value="UniProtKB-KW"/>
</dbReference>
<gene>
    <name evidence="3" type="ORF">OG563_37600</name>
</gene>